<dbReference type="STRING" id="60517.A0A158R7H8"/>
<name>A0A158R7H8_TAEAS</name>
<comment type="subcellular location">
    <subcellularLocation>
        <location evidence="1">Cytoplasm</location>
    </subcellularLocation>
</comment>
<gene>
    <name evidence="7" type="ORF">TASK_LOCUS3884</name>
</gene>
<dbReference type="Proteomes" id="UP000282613">
    <property type="component" value="Unassembled WGS sequence"/>
</dbReference>
<dbReference type="WBParaSite" id="TASK_0000388301-mRNA-1">
    <property type="protein sequence ID" value="TASK_0000388301-mRNA-1"/>
    <property type="gene ID" value="TASK_0000388301"/>
</dbReference>
<dbReference type="EMBL" id="UYRS01018318">
    <property type="protein sequence ID" value="VDK32513.1"/>
    <property type="molecule type" value="Genomic_DNA"/>
</dbReference>
<sequence length="561" mass="64626">MSQERSFLSPSNAKNNPFASCSLPILNQRYGNLTEEPRTNFKPMGGQGVPEDVPKIPMYPSDVPSNNFVYNTNNSGAVTNCGFSNEDFNSDAVKLRLRAELPHLTRKQLAQFQLPFYETLCHDLLENGYHYAFTEIFTIHQKQMDERRKAGPDSPLWTIPPISEQSEKIHMLRDQLSKAEAATRRQDNHTVFSCYLKLAKFFNDYPDDRWLAEHFFDYCFTVAKRITDDGGLKMAQAYEYNGLAKEAKGDLQVACSFFIQLYNATRDKTWKEEDGIKMSKNADRHLVRIYHALLEATPKEHLCERMAYCIKAHDIASASNDWTLAAPASLKMGQMYQEANKISEAITFYRGYFDLSKGANDWISLGNACESLAKLFESQNNMQETIRYLKIYAELCEEHCDWLQLCKASRLLGHAYDKAGQAQEALQWILKAYKMPQSINTPNPALFRKYTETSRLMIGVTRAHCMNILFTNAVLTDTPDALLRIIEWKADPRNEHKHFMSYEKRPSQYFRQPLILHLPIMPCDDPLIMLSFRWRIQDADVQRDSQTCVVNPPTNFKIGNK</sequence>
<evidence type="ECO:0000256" key="3">
    <source>
        <dbReference type="ARBA" id="ARBA00022737"/>
    </source>
</evidence>
<dbReference type="OrthoDB" id="626167at2759"/>
<evidence type="ECO:0000256" key="5">
    <source>
        <dbReference type="ARBA" id="ARBA00040665"/>
    </source>
</evidence>
<dbReference type="GO" id="GO:0003341">
    <property type="term" value="P:cilium movement"/>
    <property type="evidence" value="ECO:0007669"/>
    <property type="project" value="TreeGrafter"/>
</dbReference>
<reference evidence="7 8" key="2">
    <citation type="submission" date="2018-11" db="EMBL/GenBank/DDBJ databases">
        <authorList>
            <consortium name="Pathogen Informatics"/>
        </authorList>
    </citation>
    <scope>NUCLEOTIDE SEQUENCE [LARGE SCALE GENOMIC DNA]</scope>
</reference>
<dbReference type="SUPFAM" id="SSF48452">
    <property type="entry name" value="TPR-like"/>
    <property type="match status" value="1"/>
</dbReference>
<proteinExistence type="predicted"/>
<keyword evidence="2" id="KW-0963">Cytoplasm</keyword>
<keyword evidence="8" id="KW-1185">Reference proteome</keyword>
<dbReference type="InterPro" id="IPR051476">
    <property type="entry name" value="Bac_ResReg_Asp_Phosphatase"/>
</dbReference>
<evidence type="ECO:0000256" key="1">
    <source>
        <dbReference type="ARBA" id="ARBA00004496"/>
    </source>
</evidence>
<dbReference type="GO" id="GO:0005929">
    <property type="term" value="C:cilium"/>
    <property type="evidence" value="ECO:0007669"/>
    <property type="project" value="TreeGrafter"/>
</dbReference>
<dbReference type="PANTHER" id="PTHR46630:SF1">
    <property type="entry name" value="TETRATRICOPEPTIDE REPEAT PROTEIN 29"/>
    <property type="match status" value="1"/>
</dbReference>
<protein>
    <recommendedName>
        <fullName evidence="5">Tetratricopeptide repeat protein 29</fullName>
    </recommendedName>
</protein>
<dbReference type="GO" id="GO:0005737">
    <property type="term" value="C:cytoplasm"/>
    <property type="evidence" value="ECO:0007669"/>
    <property type="project" value="UniProtKB-SubCell"/>
</dbReference>
<evidence type="ECO:0000256" key="4">
    <source>
        <dbReference type="ARBA" id="ARBA00022803"/>
    </source>
</evidence>
<accession>A0A158R7H8</accession>
<dbReference type="Gene3D" id="1.25.40.10">
    <property type="entry name" value="Tetratricopeptide repeat domain"/>
    <property type="match status" value="1"/>
</dbReference>
<evidence type="ECO:0000256" key="6">
    <source>
        <dbReference type="ARBA" id="ARBA00044739"/>
    </source>
</evidence>
<evidence type="ECO:0000256" key="2">
    <source>
        <dbReference type="ARBA" id="ARBA00022490"/>
    </source>
</evidence>
<organism evidence="9">
    <name type="scientific">Taenia asiatica</name>
    <name type="common">Asian tapeworm</name>
    <dbReference type="NCBI Taxonomy" id="60517"/>
    <lineage>
        <taxon>Eukaryota</taxon>
        <taxon>Metazoa</taxon>
        <taxon>Spiralia</taxon>
        <taxon>Lophotrochozoa</taxon>
        <taxon>Platyhelminthes</taxon>
        <taxon>Cestoda</taxon>
        <taxon>Eucestoda</taxon>
        <taxon>Cyclophyllidea</taxon>
        <taxon>Taeniidae</taxon>
        <taxon>Taenia</taxon>
    </lineage>
</organism>
<evidence type="ECO:0000313" key="8">
    <source>
        <dbReference type="Proteomes" id="UP000282613"/>
    </source>
</evidence>
<dbReference type="PANTHER" id="PTHR46630">
    <property type="entry name" value="TETRATRICOPEPTIDE REPEAT PROTEIN 29"/>
    <property type="match status" value="1"/>
</dbReference>
<keyword evidence="4" id="KW-0802">TPR repeat</keyword>
<comment type="function">
    <text evidence="6">Axonemal protein which is implicated in axonemal and/or peri-axonemal structure assembly and regulates flagellum assembly and beating and therefore sperm motility.</text>
</comment>
<evidence type="ECO:0000313" key="9">
    <source>
        <dbReference type="WBParaSite" id="TASK_0000388301-mRNA-1"/>
    </source>
</evidence>
<dbReference type="AlphaFoldDB" id="A0A158R7H8"/>
<evidence type="ECO:0000313" key="7">
    <source>
        <dbReference type="EMBL" id="VDK32513.1"/>
    </source>
</evidence>
<dbReference type="InterPro" id="IPR011990">
    <property type="entry name" value="TPR-like_helical_dom_sf"/>
</dbReference>
<reference evidence="9" key="1">
    <citation type="submission" date="2016-04" db="UniProtKB">
        <authorList>
            <consortium name="WormBaseParasite"/>
        </authorList>
    </citation>
    <scope>IDENTIFICATION</scope>
</reference>
<keyword evidence="3" id="KW-0677">Repeat</keyword>